<protein>
    <recommendedName>
        <fullName evidence="3">NudC domain-containing protein 1</fullName>
    </recommendedName>
</protein>
<comment type="subcellular location">
    <subcellularLocation>
        <location evidence="2">Cytoplasm</location>
    </subcellularLocation>
    <subcellularLocation>
        <location evidence="1">Nucleus</location>
    </subcellularLocation>
</comment>
<evidence type="ECO:0000313" key="7">
    <source>
        <dbReference type="EMBL" id="OQV21429.1"/>
    </source>
</evidence>
<dbReference type="Pfam" id="PF04969">
    <property type="entry name" value="CS"/>
    <property type="match status" value="1"/>
</dbReference>
<sequence>MSGVQVVPQELPINRDLLNPQFEGYKLSLEEIKIKEIKMPGPGVLEVKLADDQFSYQQIRAFSQINSLVSDPWNKGAVYWITTDLQIMGFNEGVDSITGASILAQIPKRLGDPAQVKEFHVGLSFPDASHAIVADGAGRLLQAHTPHRSTMPQEPWTVEPIDYSGSESAIMVATTTWKQADSDVFEVILLTIEETVAVNRDSSSSHKEFQTVLEWLTIKRGKENSWIVDRTRVLNGKTVPNYVAIEAGGKALLLSGESPFEFVSDTAKAVDVSNEAMDVESVPEVSEAVQPVYTWKQTAEHITAQFEAPSGLTAQQLHFSLTTTTIQLVHDSGKVLLEGSLFGLVDTDQSSFTVDNNKVQVVLRKSMPERWMEVVLNDARGREVFSDEELAAVAERFAGITSDKWVTQQDVNMTNPEQLEECDYLPEDTACWIRLDGESHRTTHKIDISGHQFLFSATLDPHELPAICLRHDVDGILLRPTESNNSAEPAATHVGTFSALGYVMASKRDKKFASCAPNMSFAALCDGDRNVYVYRNDAPIDSVLLNRKTAKVVKTIAKQYVLSLEKVGRIVGFAVSDASVFVLKPDALLVATL</sequence>
<evidence type="ECO:0000256" key="3">
    <source>
        <dbReference type="ARBA" id="ARBA00018915"/>
    </source>
</evidence>
<dbReference type="GO" id="GO:0005634">
    <property type="term" value="C:nucleus"/>
    <property type="evidence" value="ECO:0007669"/>
    <property type="project" value="UniProtKB-SubCell"/>
</dbReference>
<evidence type="ECO:0000259" key="6">
    <source>
        <dbReference type="PROSITE" id="PS51203"/>
    </source>
</evidence>
<gene>
    <name evidence="7" type="ORF">BV898_04637</name>
</gene>
<dbReference type="EMBL" id="MTYJ01000023">
    <property type="protein sequence ID" value="OQV21429.1"/>
    <property type="molecule type" value="Genomic_DNA"/>
</dbReference>
<dbReference type="PANTHER" id="PTHR21664">
    <property type="entry name" value="CHRONIC MYELOGENOUS LEUKEMIA TUMOR ANTIGEN 66"/>
    <property type="match status" value="1"/>
</dbReference>
<dbReference type="PANTHER" id="PTHR21664:SF1">
    <property type="entry name" value="NUDC DOMAIN-CONTAINING PROTEIN 1"/>
    <property type="match status" value="1"/>
</dbReference>
<evidence type="ECO:0000313" key="8">
    <source>
        <dbReference type="Proteomes" id="UP000192578"/>
    </source>
</evidence>
<dbReference type="InterPro" id="IPR008978">
    <property type="entry name" value="HSP20-like_chaperone"/>
</dbReference>
<evidence type="ECO:0000256" key="5">
    <source>
        <dbReference type="ARBA" id="ARBA00023242"/>
    </source>
</evidence>
<evidence type="ECO:0000256" key="4">
    <source>
        <dbReference type="ARBA" id="ARBA00022490"/>
    </source>
</evidence>
<organism evidence="7 8">
    <name type="scientific">Hypsibius exemplaris</name>
    <name type="common">Freshwater tardigrade</name>
    <dbReference type="NCBI Taxonomy" id="2072580"/>
    <lineage>
        <taxon>Eukaryota</taxon>
        <taxon>Metazoa</taxon>
        <taxon>Ecdysozoa</taxon>
        <taxon>Tardigrada</taxon>
        <taxon>Eutardigrada</taxon>
        <taxon>Parachela</taxon>
        <taxon>Hypsibioidea</taxon>
        <taxon>Hypsibiidae</taxon>
        <taxon>Hypsibius</taxon>
    </lineage>
</organism>
<dbReference type="CDD" id="cd06467">
    <property type="entry name" value="p23_NUDC_like"/>
    <property type="match status" value="1"/>
</dbReference>
<evidence type="ECO:0000256" key="2">
    <source>
        <dbReference type="ARBA" id="ARBA00004496"/>
    </source>
</evidence>
<name>A0A1W0X1S5_HYPEX</name>
<comment type="caution">
    <text evidence="7">The sequence shown here is derived from an EMBL/GenBank/DDBJ whole genome shotgun (WGS) entry which is preliminary data.</text>
</comment>
<accession>A0A1W0X1S5</accession>
<dbReference type="SUPFAM" id="SSF49764">
    <property type="entry name" value="HSP20-like chaperones"/>
    <property type="match status" value="1"/>
</dbReference>
<dbReference type="AlphaFoldDB" id="A0A1W0X1S5"/>
<keyword evidence="5" id="KW-0539">Nucleus</keyword>
<dbReference type="OrthoDB" id="428655at2759"/>
<feature type="domain" description="CS" evidence="6">
    <location>
        <begin position="288"/>
        <end position="375"/>
    </location>
</feature>
<keyword evidence="8" id="KW-1185">Reference proteome</keyword>
<dbReference type="GO" id="GO:0005737">
    <property type="term" value="C:cytoplasm"/>
    <property type="evidence" value="ECO:0007669"/>
    <property type="project" value="UniProtKB-SubCell"/>
</dbReference>
<dbReference type="PROSITE" id="PS51203">
    <property type="entry name" value="CS"/>
    <property type="match status" value="1"/>
</dbReference>
<proteinExistence type="predicted"/>
<reference evidence="8" key="1">
    <citation type="submission" date="2017-01" db="EMBL/GenBank/DDBJ databases">
        <title>Comparative genomics of anhydrobiosis in the tardigrade Hypsibius dujardini.</title>
        <authorList>
            <person name="Yoshida Y."/>
            <person name="Koutsovoulos G."/>
            <person name="Laetsch D."/>
            <person name="Stevens L."/>
            <person name="Kumar S."/>
            <person name="Horikawa D."/>
            <person name="Ishino K."/>
            <person name="Komine S."/>
            <person name="Tomita M."/>
            <person name="Blaxter M."/>
            <person name="Arakawa K."/>
        </authorList>
    </citation>
    <scope>NUCLEOTIDE SEQUENCE [LARGE SCALE GENOMIC DNA]</scope>
    <source>
        <strain evidence="8">Z151</strain>
    </source>
</reference>
<dbReference type="Gene3D" id="2.60.40.790">
    <property type="match status" value="1"/>
</dbReference>
<dbReference type="InterPro" id="IPR037895">
    <property type="entry name" value="NUDCD1"/>
</dbReference>
<dbReference type="InterPro" id="IPR007052">
    <property type="entry name" value="CS_dom"/>
</dbReference>
<keyword evidence="4" id="KW-0963">Cytoplasm</keyword>
<evidence type="ECO:0000256" key="1">
    <source>
        <dbReference type="ARBA" id="ARBA00004123"/>
    </source>
</evidence>
<dbReference type="Proteomes" id="UP000192578">
    <property type="component" value="Unassembled WGS sequence"/>
</dbReference>